<dbReference type="Gene3D" id="2.60.40.10">
    <property type="entry name" value="Immunoglobulins"/>
    <property type="match status" value="3"/>
</dbReference>
<protein>
    <recommendedName>
        <fullName evidence="5">Bacterial Ig-like domain-containing protein</fullName>
    </recommendedName>
</protein>
<dbReference type="InterPro" id="IPR014756">
    <property type="entry name" value="Ig_E-set"/>
</dbReference>
<name>A0ABU2BT25_9ACTN</name>
<keyword evidence="2" id="KW-0732">Signal</keyword>
<keyword evidence="4" id="KW-1185">Reference proteome</keyword>
<reference evidence="3 4" key="1">
    <citation type="submission" date="2023-07" db="EMBL/GenBank/DDBJ databases">
        <title>Sequencing the genomes of 1000 actinobacteria strains.</title>
        <authorList>
            <person name="Klenk H.-P."/>
        </authorList>
    </citation>
    <scope>NUCLEOTIDE SEQUENCE [LARGE SCALE GENOMIC DNA]</scope>
    <source>
        <strain evidence="3 4">DSM 19426</strain>
    </source>
</reference>
<sequence>MLRPPTSAVLAAAVAGSVLVSGLLSPAEAAGKKGPTDRSAPTVSITAPSSSSSVGGTVSVKGSGSDNVALSSVSVSVDGGAWSTASGTSSWSWSWNTASLSDGSHTVAARAVDTSGNASTSSVTVNVSNTSVASADTTAPTVAFSAPAAGSTVSGSVAVKGGAADDSMLAKVEVRVDSGTWQVASGTSSWSWTWPTGSYADGGHTLFVRATDGAGNVSSTGTRSVTVSNTSADTTGPALAITTPSNGSTITGTVSVQGTVSDPSGVSKLEVSVDGRAWQNVIVRSSWSWAWVTGRLSNGAHTLRARAIDATGNASITSLQVNVDNPCLSGGPVLSQSVTAEGVVIRICTTTGGWTTSAIESLLRDNARDLVAVGPDLVLEIQTAIPTSEATGVGSEGPNSVVYLNSGSSSSFQSLPQALMAHEYGHAWTNHWFYANPADGRSWDGYLAARGLTGDPRIDSSYNWTTGEMAADDYRRLFGSPLAQSQMKYLNSDVPDSQAVAGLADFFTNQFAMP</sequence>
<dbReference type="Pfam" id="PF17957">
    <property type="entry name" value="Big_7"/>
    <property type="match status" value="3"/>
</dbReference>
<dbReference type="Proteomes" id="UP001183648">
    <property type="component" value="Unassembled WGS sequence"/>
</dbReference>
<evidence type="ECO:0000313" key="4">
    <source>
        <dbReference type="Proteomes" id="UP001183648"/>
    </source>
</evidence>
<feature type="region of interest" description="Disordered" evidence="1">
    <location>
        <begin position="28"/>
        <end position="58"/>
    </location>
</feature>
<accession>A0ABU2BT25</accession>
<feature type="signal peptide" evidence="2">
    <location>
        <begin position="1"/>
        <end position="29"/>
    </location>
</feature>
<evidence type="ECO:0000256" key="2">
    <source>
        <dbReference type="SAM" id="SignalP"/>
    </source>
</evidence>
<comment type="caution">
    <text evidence="3">The sequence shown here is derived from an EMBL/GenBank/DDBJ whole genome shotgun (WGS) entry which is preliminary data.</text>
</comment>
<dbReference type="RefSeq" id="WP_310300252.1">
    <property type="nucleotide sequence ID" value="NZ_BAAAPS010000001.1"/>
</dbReference>
<proteinExistence type="predicted"/>
<feature type="chain" id="PRO_5046825174" description="Bacterial Ig-like domain-containing protein" evidence="2">
    <location>
        <begin position="30"/>
        <end position="514"/>
    </location>
</feature>
<evidence type="ECO:0000313" key="3">
    <source>
        <dbReference type="EMBL" id="MDR7361780.1"/>
    </source>
</evidence>
<feature type="compositionally biased region" description="Low complexity" evidence="1">
    <location>
        <begin position="39"/>
        <end position="58"/>
    </location>
</feature>
<dbReference type="EMBL" id="JAVDYG010000001">
    <property type="protein sequence ID" value="MDR7361780.1"/>
    <property type="molecule type" value="Genomic_DNA"/>
</dbReference>
<dbReference type="SUPFAM" id="SSF81296">
    <property type="entry name" value="E set domains"/>
    <property type="match status" value="3"/>
</dbReference>
<evidence type="ECO:0008006" key="5">
    <source>
        <dbReference type="Google" id="ProtNLM"/>
    </source>
</evidence>
<gene>
    <name evidence="3" type="ORF">J2S63_001333</name>
</gene>
<evidence type="ECO:0000256" key="1">
    <source>
        <dbReference type="SAM" id="MobiDB-lite"/>
    </source>
</evidence>
<dbReference type="InterPro" id="IPR013783">
    <property type="entry name" value="Ig-like_fold"/>
</dbReference>
<organism evidence="3 4">
    <name type="scientific">Nocardioides marmoribigeumensis</name>
    <dbReference type="NCBI Taxonomy" id="433649"/>
    <lineage>
        <taxon>Bacteria</taxon>
        <taxon>Bacillati</taxon>
        <taxon>Actinomycetota</taxon>
        <taxon>Actinomycetes</taxon>
        <taxon>Propionibacteriales</taxon>
        <taxon>Nocardioidaceae</taxon>
        <taxon>Nocardioides</taxon>
    </lineage>
</organism>